<evidence type="ECO:0000256" key="2">
    <source>
        <dbReference type="ARBA" id="ARBA00005038"/>
    </source>
</evidence>
<name>A0A8J2PS70_9HEXA</name>
<dbReference type="OrthoDB" id="3512640at2759"/>
<organism evidence="8 9">
    <name type="scientific">Allacma fusca</name>
    <dbReference type="NCBI Taxonomy" id="39272"/>
    <lineage>
        <taxon>Eukaryota</taxon>
        <taxon>Metazoa</taxon>
        <taxon>Ecdysozoa</taxon>
        <taxon>Arthropoda</taxon>
        <taxon>Hexapoda</taxon>
        <taxon>Collembola</taxon>
        <taxon>Symphypleona</taxon>
        <taxon>Sminthuridae</taxon>
        <taxon>Allacma</taxon>
    </lineage>
</organism>
<dbReference type="PANTHER" id="PTHR11808:SF15">
    <property type="entry name" value="CYSTATHIONINE GAMMA-LYASE"/>
    <property type="match status" value="1"/>
</dbReference>
<keyword evidence="4 7" id="KW-0663">Pyridoxal phosphate</keyword>
<keyword evidence="5" id="KW-0198">Cysteine biosynthesis</keyword>
<evidence type="ECO:0000256" key="6">
    <source>
        <dbReference type="ARBA" id="ARBA00029853"/>
    </source>
</evidence>
<comment type="similarity">
    <text evidence="7">Belongs to the trans-sulfuration enzymes family.</text>
</comment>
<dbReference type="GO" id="GO:0019343">
    <property type="term" value="P:cysteine biosynthetic process via cystathionine"/>
    <property type="evidence" value="ECO:0007669"/>
    <property type="project" value="TreeGrafter"/>
</dbReference>
<dbReference type="PROSITE" id="PS00868">
    <property type="entry name" value="CYS_MET_METAB_PP"/>
    <property type="match status" value="1"/>
</dbReference>
<evidence type="ECO:0000256" key="7">
    <source>
        <dbReference type="RuleBase" id="RU362118"/>
    </source>
</evidence>
<evidence type="ECO:0000256" key="3">
    <source>
        <dbReference type="ARBA" id="ARBA00012085"/>
    </source>
</evidence>
<dbReference type="InterPro" id="IPR054542">
    <property type="entry name" value="Cys_met_metab_PP"/>
</dbReference>
<comment type="cofactor">
    <cofactor evidence="1 7">
        <name>pyridoxal 5'-phosphate</name>
        <dbReference type="ChEBI" id="CHEBI:597326"/>
    </cofactor>
</comment>
<comment type="pathway">
    <text evidence="2">Amino-acid biosynthesis; L-cysteine biosynthesis; L-cysteine from L-homocysteine and L-serine: step 2/2.</text>
</comment>
<reference evidence="8" key="1">
    <citation type="submission" date="2021-06" db="EMBL/GenBank/DDBJ databases">
        <authorList>
            <person name="Hodson N. C."/>
            <person name="Mongue J. A."/>
            <person name="Jaron S. K."/>
        </authorList>
    </citation>
    <scope>NUCLEOTIDE SEQUENCE</scope>
</reference>
<dbReference type="InterPro" id="IPR000277">
    <property type="entry name" value="Cys/Met-Metab_PyrdxlP-dep_enz"/>
</dbReference>
<dbReference type="EMBL" id="CAJVCH010570334">
    <property type="protein sequence ID" value="CAG7834690.1"/>
    <property type="molecule type" value="Genomic_DNA"/>
</dbReference>
<accession>A0A8J2PS70</accession>
<sequence>MRKFGGAIKPSTFSTTCRSWYSSNPDLTEQPKWLPVDPNFATTAIHAGHSSQDDQYGLIVPSISISSIAEQVAPGVNKGYAYTRYGNPSRTILEKTLAALDKGKYAFAMSSGVASIYTTMSLLQKGDHAILTDSIYSETGVLFEKYGGKFGITSEFINMSSGTEVLERTLKPNTKLVWLETPTNPTLTLIDITKTCEVIKSYNKDIIVVVDNTFLSPYYQRPLLLGADISLQSLTKYVGGHSDILMGAVVINREDLRDKLVCAQKDIGAVPSPTDCYLMHR</sequence>
<dbReference type="GO" id="GO:0005737">
    <property type="term" value="C:cytoplasm"/>
    <property type="evidence" value="ECO:0007669"/>
    <property type="project" value="TreeGrafter"/>
</dbReference>
<proteinExistence type="inferred from homology"/>
<evidence type="ECO:0000256" key="5">
    <source>
        <dbReference type="ARBA" id="ARBA00023192"/>
    </source>
</evidence>
<dbReference type="PANTHER" id="PTHR11808">
    <property type="entry name" value="TRANS-SULFURATION ENZYME FAMILY MEMBER"/>
    <property type="match status" value="1"/>
</dbReference>
<keyword evidence="9" id="KW-1185">Reference proteome</keyword>
<protein>
    <recommendedName>
        <fullName evidence="3">cystathionine gamma-lyase</fullName>
        <ecNumber evidence="3">4.4.1.1</ecNumber>
    </recommendedName>
    <alternativeName>
        <fullName evidence="6">Gamma-cystathionase</fullName>
    </alternativeName>
</protein>
<gene>
    <name evidence="8" type="ORF">AFUS01_LOCUS44166</name>
</gene>
<dbReference type="GO" id="GO:0030170">
    <property type="term" value="F:pyridoxal phosphate binding"/>
    <property type="evidence" value="ECO:0007669"/>
    <property type="project" value="InterPro"/>
</dbReference>
<evidence type="ECO:0000256" key="1">
    <source>
        <dbReference type="ARBA" id="ARBA00001933"/>
    </source>
</evidence>
<dbReference type="FunFam" id="3.40.640.10:FF:000046">
    <property type="entry name" value="Cystathionine gamma-lyase"/>
    <property type="match status" value="1"/>
</dbReference>
<feature type="non-terminal residue" evidence="8">
    <location>
        <position position="281"/>
    </location>
</feature>
<evidence type="ECO:0000256" key="4">
    <source>
        <dbReference type="ARBA" id="ARBA00022898"/>
    </source>
</evidence>
<evidence type="ECO:0000313" key="8">
    <source>
        <dbReference type="EMBL" id="CAG7834690.1"/>
    </source>
</evidence>
<dbReference type="Proteomes" id="UP000708208">
    <property type="component" value="Unassembled WGS sequence"/>
</dbReference>
<dbReference type="EC" id="4.4.1.1" evidence="3"/>
<dbReference type="GO" id="GO:0004123">
    <property type="term" value="F:cystathionine gamma-lyase activity"/>
    <property type="evidence" value="ECO:0007669"/>
    <property type="project" value="TreeGrafter"/>
</dbReference>
<evidence type="ECO:0000313" key="9">
    <source>
        <dbReference type="Proteomes" id="UP000708208"/>
    </source>
</evidence>
<dbReference type="GO" id="GO:0019346">
    <property type="term" value="P:transsulfuration"/>
    <property type="evidence" value="ECO:0007669"/>
    <property type="project" value="InterPro"/>
</dbReference>
<comment type="caution">
    <text evidence="8">The sequence shown here is derived from an EMBL/GenBank/DDBJ whole genome shotgun (WGS) entry which is preliminary data.</text>
</comment>
<keyword evidence="5" id="KW-0028">Amino-acid biosynthesis</keyword>
<dbReference type="AlphaFoldDB" id="A0A8J2PS70"/>
<dbReference type="Pfam" id="PF01053">
    <property type="entry name" value="Cys_Met_Meta_PP"/>
    <property type="match status" value="1"/>
</dbReference>